<sequence length="70" mass="7495">MVSSLGHFPVSDALILFSVSTSSRRCFTAGSESPSTSSAGRGTDTFRCFTQHFHEVEVLSCGNGMSFTLK</sequence>
<reference evidence="1 2" key="1">
    <citation type="submission" date="2024-04" db="EMBL/GenBank/DDBJ databases">
        <authorList>
            <person name="Waldvogel A.-M."/>
            <person name="Schoenle A."/>
        </authorList>
    </citation>
    <scope>NUCLEOTIDE SEQUENCE [LARGE SCALE GENOMIC DNA]</scope>
</reference>
<evidence type="ECO:0000313" key="2">
    <source>
        <dbReference type="Proteomes" id="UP001497482"/>
    </source>
</evidence>
<protein>
    <recommendedName>
        <fullName evidence="3">Secreted protein</fullName>
    </recommendedName>
</protein>
<dbReference type="EMBL" id="OZ035828">
    <property type="protein sequence ID" value="CAL1608856.1"/>
    <property type="molecule type" value="Genomic_DNA"/>
</dbReference>
<evidence type="ECO:0000313" key="1">
    <source>
        <dbReference type="EMBL" id="CAL1608856.1"/>
    </source>
</evidence>
<dbReference type="Proteomes" id="UP001497482">
    <property type="component" value="Chromosome 6"/>
</dbReference>
<dbReference type="AlphaFoldDB" id="A0AAV2M6H4"/>
<evidence type="ECO:0008006" key="3">
    <source>
        <dbReference type="Google" id="ProtNLM"/>
    </source>
</evidence>
<name>A0AAV2M6H4_KNICA</name>
<proteinExistence type="predicted"/>
<keyword evidence="2" id="KW-1185">Reference proteome</keyword>
<gene>
    <name evidence="1" type="ORF">KC01_LOCUS35708</name>
</gene>
<accession>A0AAV2M6H4</accession>
<organism evidence="1 2">
    <name type="scientific">Knipowitschia caucasica</name>
    <name type="common">Caucasian dwarf goby</name>
    <name type="synonym">Pomatoschistus caucasicus</name>
    <dbReference type="NCBI Taxonomy" id="637954"/>
    <lineage>
        <taxon>Eukaryota</taxon>
        <taxon>Metazoa</taxon>
        <taxon>Chordata</taxon>
        <taxon>Craniata</taxon>
        <taxon>Vertebrata</taxon>
        <taxon>Euteleostomi</taxon>
        <taxon>Actinopterygii</taxon>
        <taxon>Neopterygii</taxon>
        <taxon>Teleostei</taxon>
        <taxon>Neoteleostei</taxon>
        <taxon>Acanthomorphata</taxon>
        <taxon>Gobiaria</taxon>
        <taxon>Gobiiformes</taxon>
        <taxon>Gobioidei</taxon>
        <taxon>Gobiidae</taxon>
        <taxon>Gobiinae</taxon>
        <taxon>Knipowitschia</taxon>
    </lineage>
</organism>